<comment type="subcellular location">
    <subcellularLocation>
        <location evidence="2">Gas vesicle</location>
    </subcellularLocation>
</comment>
<organism evidence="4 5">
    <name type="scientific">Flexivirga endophytica</name>
    <dbReference type="NCBI Taxonomy" id="1849103"/>
    <lineage>
        <taxon>Bacteria</taxon>
        <taxon>Bacillati</taxon>
        <taxon>Actinomycetota</taxon>
        <taxon>Actinomycetes</taxon>
        <taxon>Micrococcales</taxon>
        <taxon>Dermacoccaceae</taxon>
        <taxon>Flexivirga</taxon>
    </lineage>
</organism>
<evidence type="ECO:0000256" key="2">
    <source>
        <dbReference type="ARBA" id="ARBA00035108"/>
    </source>
</evidence>
<proteinExistence type="inferred from homology"/>
<sequence length="261" mass="28590">MTARTFKSEESVAEDVTETGCNVYGIVPAGPGRVPEDLNGIDDMPVRVVPHDEIAAVITDIRLDRPPGRRAELVAYSRVLDTLASSGAVVPVRFGSVVRDEEAVVTDLLLPQQAWFSRLLAELDGRAQFNLSVRYVQEAALTEVVDADPTIARLRERTRGTPSNAALADRVRLGELVSQAMQDKRTADADVLAEAVLPYAAAHRIRLGSDVDQLADFILLIDNDRRDDFEQRLESLAESMHGRMRLSLVGPLAPYEFVGGD</sequence>
<dbReference type="InterPro" id="IPR009430">
    <property type="entry name" value="GvpL/GvpF"/>
</dbReference>
<reference evidence="4" key="2">
    <citation type="submission" date="2020-09" db="EMBL/GenBank/DDBJ databases">
        <authorList>
            <person name="Sun Q."/>
            <person name="Zhou Y."/>
        </authorList>
    </citation>
    <scope>NUCLEOTIDE SEQUENCE</scope>
    <source>
        <strain evidence="4">CGMCC 1.15085</strain>
    </source>
</reference>
<evidence type="ECO:0000256" key="1">
    <source>
        <dbReference type="ARBA" id="ARBA00022987"/>
    </source>
</evidence>
<evidence type="ECO:0000313" key="5">
    <source>
        <dbReference type="Proteomes" id="UP000636793"/>
    </source>
</evidence>
<keyword evidence="5" id="KW-1185">Reference proteome</keyword>
<dbReference type="AlphaFoldDB" id="A0A916WWF9"/>
<evidence type="ECO:0000256" key="3">
    <source>
        <dbReference type="ARBA" id="ARBA00035643"/>
    </source>
</evidence>
<protein>
    <submittedName>
        <fullName evidence="4">Gas vesicle protein</fullName>
    </submittedName>
</protein>
<comment type="similarity">
    <text evidence="3">Belongs to the gas vesicle GvpF/GvpL family.</text>
</comment>
<comment type="caution">
    <text evidence="4">The sequence shown here is derived from an EMBL/GenBank/DDBJ whole genome shotgun (WGS) entry which is preliminary data.</text>
</comment>
<dbReference type="PANTHER" id="PTHR36852">
    <property type="entry name" value="PROTEIN GVPL 2"/>
    <property type="match status" value="1"/>
</dbReference>
<evidence type="ECO:0000313" key="4">
    <source>
        <dbReference type="EMBL" id="GGB35349.1"/>
    </source>
</evidence>
<name>A0A916WWF9_9MICO</name>
<gene>
    <name evidence="4" type="ORF">GCM10011492_27550</name>
</gene>
<dbReference type="Pfam" id="PF06386">
    <property type="entry name" value="GvpL_GvpF"/>
    <property type="match status" value="1"/>
</dbReference>
<dbReference type="Proteomes" id="UP000636793">
    <property type="component" value="Unassembled WGS sequence"/>
</dbReference>
<dbReference type="PANTHER" id="PTHR36852:SF1">
    <property type="entry name" value="PROTEIN GVPL 2"/>
    <property type="match status" value="1"/>
</dbReference>
<dbReference type="RefSeq" id="WP_188837605.1">
    <property type="nucleotide sequence ID" value="NZ_BMHI01000004.1"/>
</dbReference>
<reference evidence="4" key="1">
    <citation type="journal article" date="2014" name="Int. J. Syst. Evol. Microbiol.">
        <title>Complete genome sequence of Corynebacterium casei LMG S-19264T (=DSM 44701T), isolated from a smear-ripened cheese.</title>
        <authorList>
            <consortium name="US DOE Joint Genome Institute (JGI-PGF)"/>
            <person name="Walter F."/>
            <person name="Albersmeier A."/>
            <person name="Kalinowski J."/>
            <person name="Ruckert C."/>
        </authorList>
    </citation>
    <scope>NUCLEOTIDE SEQUENCE</scope>
    <source>
        <strain evidence="4">CGMCC 1.15085</strain>
    </source>
</reference>
<dbReference type="GO" id="GO:0031411">
    <property type="term" value="C:gas vesicle"/>
    <property type="evidence" value="ECO:0007669"/>
    <property type="project" value="UniProtKB-SubCell"/>
</dbReference>
<accession>A0A916WWF9</accession>
<keyword evidence="1" id="KW-0304">Gas vesicle</keyword>
<dbReference type="EMBL" id="BMHI01000004">
    <property type="protein sequence ID" value="GGB35349.1"/>
    <property type="molecule type" value="Genomic_DNA"/>
</dbReference>
<dbReference type="GO" id="GO:0031412">
    <property type="term" value="P:gas vesicle organization"/>
    <property type="evidence" value="ECO:0007669"/>
    <property type="project" value="InterPro"/>
</dbReference>